<evidence type="ECO:0000313" key="11">
    <source>
        <dbReference type="Proteomes" id="UP001497497"/>
    </source>
</evidence>
<dbReference type="InterPro" id="IPR001148">
    <property type="entry name" value="CA_dom"/>
</dbReference>
<dbReference type="PROSITE" id="PS51144">
    <property type="entry name" value="ALPHA_CA_2"/>
    <property type="match status" value="1"/>
</dbReference>
<evidence type="ECO:0000256" key="1">
    <source>
        <dbReference type="ARBA" id="ARBA00002904"/>
    </source>
</evidence>
<protein>
    <recommendedName>
        <fullName evidence="3 8">Carbonic anhydrase</fullName>
        <ecNumber evidence="3 8">4.2.1.1</ecNumber>
    </recommendedName>
</protein>
<keyword evidence="6 8" id="KW-0456">Lyase</keyword>
<dbReference type="PROSITE" id="PS00162">
    <property type="entry name" value="ALPHA_CA_1"/>
    <property type="match status" value="1"/>
</dbReference>
<dbReference type="GO" id="GO:0004089">
    <property type="term" value="F:carbonate dehydratase activity"/>
    <property type="evidence" value="ECO:0007669"/>
    <property type="project" value="UniProtKB-UniRule"/>
</dbReference>
<comment type="cofactor">
    <cofactor evidence="8">
        <name>Zn(2+)</name>
        <dbReference type="ChEBI" id="CHEBI:29105"/>
    </cofactor>
</comment>
<dbReference type="GO" id="GO:0008270">
    <property type="term" value="F:zinc ion binding"/>
    <property type="evidence" value="ECO:0007669"/>
    <property type="project" value="UniProtKB-UniRule"/>
</dbReference>
<evidence type="ECO:0000259" key="9">
    <source>
        <dbReference type="PROSITE" id="PS51144"/>
    </source>
</evidence>
<accession>A0AAV2HVP2</accession>
<comment type="caution">
    <text evidence="10">The sequence shown here is derived from an EMBL/GenBank/DDBJ whole genome shotgun (WGS) entry which is preliminary data.</text>
</comment>
<evidence type="ECO:0000256" key="7">
    <source>
        <dbReference type="ARBA" id="ARBA00048348"/>
    </source>
</evidence>
<evidence type="ECO:0000256" key="6">
    <source>
        <dbReference type="ARBA" id="ARBA00023239"/>
    </source>
</evidence>
<keyword evidence="5 8" id="KW-0862">Zinc</keyword>
<evidence type="ECO:0000256" key="4">
    <source>
        <dbReference type="ARBA" id="ARBA00022723"/>
    </source>
</evidence>
<dbReference type="EMBL" id="CAXITT010000239">
    <property type="protein sequence ID" value="CAL1536771.1"/>
    <property type="molecule type" value="Genomic_DNA"/>
</dbReference>
<dbReference type="PANTHER" id="PTHR18952">
    <property type="entry name" value="CARBONIC ANHYDRASE"/>
    <property type="match status" value="1"/>
</dbReference>
<comment type="function">
    <text evidence="1 8">Reversible hydration of carbon dioxide.</text>
</comment>
<dbReference type="Pfam" id="PF00194">
    <property type="entry name" value="Carb_anhydrase"/>
    <property type="match status" value="1"/>
</dbReference>
<gene>
    <name evidence="10" type="ORF">GSLYS_00010684001</name>
</gene>
<evidence type="ECO:0000256" key="3">
    <source>
        <dbReference type="ARBA" id="ARBA00012925"/>
    </source>
</evidence>
<dbReference type="SUPFAM" id="SSF51069">
    <property type="entry name" value="Carbonic anhydrase"/>
    <property type="match status" value="1"/>
</dbReference>
<dbReference type="EC" id="4.2.1.1" evidence="3 8"/>
<organism evidence="10 11">
    <name type="scientific">Lymnaea stagnalis</name>
    <name type="common">Great pond snail</name>
    <name type="synonym">Helix stagnalis</name>
    <dbReference type="NCBI Taxonomy" id="6523"/>
    <lineage>
        <taxon>Eukaryota</taxon>
        <taxon>Metazoa</taxon>
        <taxon>Spiralia</taxon>
        <taxon>Lophotrochozoa</taxon>
        <taxon>Mollusca</taxon>
        <taxon>Gastropoda</taxon>
        <taxon>Heterobranchia</taxon>
        <taxon>Euthyneura</taxon>
        <taxon>Panpulmonata</taxon>
        <taxon>Hygrophila</taxon>
        <taxon>Lymnaeoidea</taxon>
        <taxon>Lymnaeidae</taxon>
        <taxon>Lymnaea</taxon>
    </lineage>
</organism>
<dbReference type="InterPro" id="IPR023561">
    <property type="entry name" value="Carbonic_anhydrase_a-class"/>
</dbReference>
<dbReference type="SMART" id="SM01057">
    <property type="entry name" value="Carb_anhydrase"/>
    <property type="match status" value="1"/>
</dbReference>
<keyword evidence="4 8" id="KW-0479">Metal-binding</keyword>
<comment type="similarity">
    <text evidence="2 8">Belongs to the alpha-carbonic anhydrase family.</text>
</comment>
<dbReference type="InterPro" id="IPR018338">
    <property type="entry name" value="Carbonic_anhydrase_a-class_CS"/>
</dbReference>
<proteinExistence type="inferred from homology"/>
<evidence type="ECO:0000256" key="5">
    <source>
        <dbReference type="ARBA" id="ARBA00022833"/>
    </source>
</evidence>
<reference evidence="10 11" key="1">
    <citation type="submission" date="2024-04" db="EMBL/GenBank/DDBJ databases">
        <authorList>
            <consortium name="Genoscope - CEA"/>
            <person name="William W."/>
        </authorList>
    </citation>
    <scope>NUCLEOTIDE SEQUENCE [LARGE SCALE GENOMIC DNA]</scope>
</reference>
<dbReference type="Proteomes" id="UP001497497">
    <property type="component" value="Unassembled WGS sequence"/>
</dbReference>
<evidence type="ECO:0000313" key="10">
    <source>
        <dbReference type="EMBL" id="CAL1536771.1"/>
    </source>
</evidence>
<feature type="domain" description="Alpha-carbonic anhydrase" evidence="9">
    <location>
        <begin position="1"/>
        <end position="250"/>
    </location>
</feature>
<keyword evidence="11" id="KW-1185">Reference proteome</keyword>
<evidence type="ECO:0000256" key="8">
    <source>
        <dbReference type="RuleBase" id="RU367011"/>
    </source>
</evidence>
<dbReference type="InterPro" id="IPR036398">
    <property type="entry name" value="CA_dom_sf"/>
</dbReference>
<dbReference type="CDD" id="cd00326">
    <property type="entry name" value="alpha_CA"/>
    <property type="match status" value="1"/>
</dbReference>
<dbReference type="PANTHER" id="PTHR18952:SF265">
    <property type="entry name" value="CARBONIC ANHYDRASE"/>
    <property type="match status" value="1"/>
</dbReference>
<name>A0AAV2HVP2_LYMST</name>
<comment type="catalytic activity">
    <reaction evidence="7 8">
        <text>hydrogencarbonate + H(+) = CO2 + H2O</text>
        <dbReference type="Rhea" id="RHEA:10748"/>
        <dbReference type="ChEBI" id="CHEBI:15377"/>
        <dbReference type="ChEBI" id="CHEBI:15378"/>
        <dbReference type="ChEBI" id="CHEBI:16526"/>
        <dbReference type="ChEBI" id="CHEBI:17544"/>
        <dbReference type="EC" id="4.2.1.1"/>
    </reaction>
</comment>
<evidence type="ECO:0000256" key="2">
    <source>
        <dbReference type="ARBA" id="ARBA00010718"/>
    </source>
</evidence>
<dbReference type="AlphaFoldDB" id="A0AAV2HVP2"/>
<dbReference type="Gene3D" id="3.10.200.10">
    <property type="entry name" value="Alpha carbonic anhydrase"/>
    <property type="match status" value="1"/>
</dbReference>
<sequence>MFKTCGQKQQSPINIYEGDVVTNTNIPPFKFTNYDANLTLQLSNSGHGALVSIAGSTLASISGGGLVGTYNAVQFHFHWGNLSSAGSEHLISSEDFPMELHIVHYNSKYEHIGRALPNPDGLAVLGFVFAISDTGDNGNYADLVENLAKIKNPDKTAQLTPTALNSFLPASFPHFYRYPGSLTTPTCEESVTWTVFKEPIHVSEKQGQHKLFLKNHQKNKTNLFTIVHFVINNKNKNPELLQHHLIQKSLTKAHLGILCRHSKNSYDVT</sequence>